<dbReference type="CDD" id="cd03216">
    <property type="entry name" value="ABC_Carb_Monos_I"/>
    <property type="match status" value="1"/>
</dbReference>
<accession>A0ABY5VEB6</accession>
<reference evidence="6" key="1">
    <citation type="journal article" date="2022" name="Cell">
        <title>Design, construction, and in vivo augmentation of a complex gut microbiome.</title>
        <authorList>
            <person name="Cheng A.G."/>
            <person name="Ho P.Y."/>
            <person name="Aranda-Diaz A."/>
            <person name="Jain S."/>
            <person name="Yu F.B."/>
            <person name="Meng X."/>
            <person name="Wang M."/>
            <person name="Iakiviak M."/>
            <person name="Nagashima K."/>
            <person name="Zhao A."/>
            <person name="Murugkar P."/>
            <person name="Patil A."/>
            <person name="Atabakhsh K."/>
            <person name="Weakley A."/>
            <person name="Yan J."/>
            <person name="Brumbaugh A.R."/>
            <person name="Higginbottom S."/>
            <person name="Dimas A."/>
            <person name="Shiver A.L."/>
            <person name="Deutschbauer A."/>
            <person name="Neff N."/>
            <person name="Sonnenburg J.L."/>
            <person name="Huang K.C."/>
            <person name="Fischbach M.A."/>
        </authorList>
    </citation>
    <scope>NUCLEOTIDE SEQUENCE</scope>
    <source>
        <strain evidence="6">DSM 19829</strain>
    </source>
</reference>
<name>A0ABY5VEB6_9FIRM</name>
<dbReference type="PANTHER" id="PTHR43790">
    <property type="entry name" value="CARBOHYDRATE TRANSPORT ATP-BINDING PROTEIN MG119-RELATED"/>
    <property type="match status" value="1"/>
</dbReference>
<keyword evidence="2" id="KW-0677">Repeat</keyword>
<dbReference type="CDD" id="cd03215">
    <property type="entry name" value="ABC_Carb_Monos_II"/>
    <property type="match status" value="1"/>
</dbReference>
<dbReference type="InterPro" id="IPR050107">
    <property type="entry name" value="ABC_carbohydrate_import_ATPase"/>
</dbReference>
<dbReference type="InterPro" id="IPR003439">
    <property type="entry name" value="ABC_transporter-like_ATP-bd"/>
</dbReference>
<dbReference type="Pfam" id="PF00005">
    <property type="entry name" value="ABC_tran"/>
    <property type="match status" value="2"/>
</dbReference>
<dbReference type="InterPro" id="IPR017871">
    <property type="entry name" value="ABC_transporter-like_CS"/>
</dbReference>
<evidence type="ECO:0000256" key="2">
    <source>
        <dbReference type="ARBA" id="ARBA00022737"/>
    </source>
</evidence>
<keyword evidence="7" id="KW-1185">Reference proteome</keyword>
<sequence length="509" mass="56349">MGQKEIYKISGITKEFPGVKALDNVDLEIREGEIHAIVGENGAGKSTLMNILSGVYAPTEGSIEFDGQQVKLRNPLDAQRIGIAMIHQELSLSGALSIAENIFQARLPRGKMGLLDKNKLIRDSLQYLHEVGLDGMDPNTKVRDINVSQQQQVEIAKALSVNSKVLILDEPTSSLTAGEANRLLGIMQELKSKGITMLFITHKLDEVMRISDRFTVFRDGCKIGTCITAESTMEDMITMMVGRQYSKKYVRDHYMTDYSHAKPILEVENLNVPTKVFDMNFKLYEGEILGITGLVGAGRSEVLQSVFGADKRESGIIKVDGKQVPIKNTLDAIKNGMGLVPEGRKQQGILSKLSVKSNVSVVNLRYIRGKLGFLSKKMEEEKVKEYAARLSIKTPTLEQKITKLSGGNQQKAIIARWLMNNPRILFLDEPTQGIDVGTKTEIYKIIDSLAKMGLSIVMVSSEMVENISLCDRIIVMYEGRVTGEVMHAEAAEDRIMTYASGQTDTVTIV</sequence>
<feature type="domain" description="ABC transporter" evidence="5">
    <location>
        <begin position="259"/>
        <end position="503"/>
    </location>
</feature>
<evidence type="ECO:0000259" key="5">
    <source>
        <dbReference type="PROSITE" id="PS50893"/>
    </source>
</evidence>
<feature type="domain" description="ABC transporter" evidence="5">
    <location>
        <begin position="7"/>
        <end position="244"/>
    </location>
</feature>
<dbReference type="EMBL" id="CP102290">
    <property type="protein sequence ID" value="UWP58612.1"/>
    <property type="molecule type" value="Genomic_DNA"/>
</dbReference>
<dbReference type="SUPFAM" id="SSF52540">
    <property type="entry name" value="P-loop containing nucleoside triphosphate hydrolases"/>
    <property type="match status" value="2"/>
</dbReference>
<keyword evidence="4 6" id="KW-0067">ATP-binding</keyword>
<keyword evidence="3" id="KW-0547">Nucleotide-binding</keyword>
<gene>
    <name evidence="6" type="ORF">NQ502_14685</name>
</gene>
<dbReference type="Proteomes" id="UP001060164">
    <property type="component" value="Chromosome"/>
</dbReference>
<dbReference type="PROSITE" id="PS50893">
    <property type="entry name" value="ABC_TRANSPORTER_2"/>
    <property type="match status" value="2"/>
</dbReference>
<dbReference type="PANTHER" id="PTHR43790:SF9">
    <property type="entry name" value="GALACTOFURANOSE TRANSPORTER ATP-BINDING PROTEIN YTFR"/>
    <property type="match status" value="1"/>
</dbReference>
<evidence type="ECO:0000256" key="1">
    <source>
        <dbReference type="ARBA" id="ARBA00022448"/>
    </source>
</evidence>
<dbReference type="InterPro" id="IPR003593">
    <property type="entry name" value="AAA+_ATPase"/>
</dbReference>
<evidence type="ECO:0000256" key="3">
    <source>
        <dbReference type="ARBA" id="ARBA00022741"/>
    </source>
</evidence>
<protein>
    <submittedName>
        <fullName evidence="6">Sugar ABC transporter ATP-binding protein</fullName>
    </submittedName>
</protein>
<dbReference type="RefSeq" id="WP_028529365.1">
    <property type="nucleotide sequence ID" value="NZ_CABLBR010000023.1"/>
</dbReference>
<evidence type="ECO:0000313" key="6">
    <source>
        <dbReference type="EMBL" id="UWP58612.1"/>
    </source>
</evidence>
<dbReference type="SMART" id="SM00382">
    <property type="entry name" value="AAA"/>
    <property type="match status" value="2"/>
</dbReference>
<keyword evidence="1" id="KW-0813">Transport</keyword>
<evidence type="ECO:0000313" key="7">
    <source>
        <dbReference type="Proteomes" id="UP001060164"/>
    </source>
</evidence>
<dbReference type="GO" id="GO:0005524">
    <property type="term" value="F:ATP binding"/>
    <property type="evidence" value="ECO:0007669"/>
    <property type="project" value="UniProtKB-KW"/>
</dbReference>
<dbReference type="InterPro" id="IPR027417">
    <property type="entry name" value="P-loop_NTPase"/>
</dbReference>
<proteinExistence type="predicted"/>
<organism evidence="6 7">
    <name type="scientific">Ruminococcus gauvreauii</name>
    <dbReference type="NCBI Taxonomy" id="438033"/>
    <lineage>
        <taxon>Bacteria</taxon>
        <taxon>Bacillati</taxon>
        <taxon>Bacillota</taxon>
        <taxon>Clostridia</taxon>
        <taxon>Eubacteriales</taxon>
        <taxon>Oscillospiraceae</taxon>
        <taxon>Ruminococcus</taxon>
    </lineage>
</organism>
<dbReference type="Gene3D" id="3.40.50.300">
    <property type="entry name" value="P-loop containing nucleotide triphosphate hydrolases"/>
    <property type="match status" value="2"/>
</dbReference>
<evidence type="ECO:0000256" key="4">
    <source>
        <dbReference type="ARBA" id="ARBA00022840"/>
    </source>
</evidence>
<dbReference type="PROSITE" id="PS00211">
    <property type="entry name" value="ABC_TRANSPORTER_1"/>
    <property type="match status" value="1"/>
</dbReference>